<protein>
    <submittedName>
        <fullName evidence="1">Uncharacterized protein</fullName>
    </submittedName>
</protein>
<reference evidence="1" key="1">
    <citation type="submission" date="2020-08" db="EMBL/GenBank/DDBJ databases">
        <title>Multicomponent nature underlies the extraordinary mechanical properties of spider dragline silk.</title>
        <authorList>
            <person name="Kono N."/>
            <person name="Nakamura H."/>
            <person name="Mori M."/>
            <person name="Yoshida Y."/>
            <person name="Ohtoshi R."/>
            <person name="Malay A.D."/>
            <person name="Moran D.A.P."/>
            <person name="Tomita M."/>
            <person name="Numata K."/>
            <person name="Arakawa K."/>
        </authorList>
    </citation>
    <scope>NUCLEOTIDE SEQUENCE</scope>
</reference>
<name>A0A8X6X8R1_9ARAC</name>
<organism evidence="1 2">
    <name type="scientific">Trichonephila inaurata madagascariensis</name>
    <dbReference type="NCBI Taxonomy" id="2747483"/>
    <lineage>
        <taxon>Eukaryota</taxon>
        <taxon>Metazoa</taxon>
        <taxon>Ecdysozoa</taxon>
        <taxon>Arthropoda</taxon>
        <taxon>Chelicerata</taxon>
        <taxon>Arachnida</taxon>
        <taxon>Araneae</taxon>
        <taxon>Araneomorphae</taxon>
        <taxon>Entelegynae</taxon>
        <taxon>Araneoidea</taxon>
        <taxon>Nephilidae</taxon>
        <taxon>Trichonephila</taxon>
        <taxon>Trichonephila inaurata</taxon>
    </lineage>
</organism>
<evidence type="ECO:0000313" key="1">
    <source>
        <dbReference type="EMBL" id="GFY49162.1"/>
    </source>
</evidence>
<dbReference type="AlphaFoldDB" id="A0A8X6X8R1"/>
<keyword evidence="2" id="KW-1185">Reference proteome</keyword>
<dbReference type="Proteomes" id="UP000886998">
    <property type="component" value="Unassembled WGS sequence"/>
</dbReference>
<proteinExistence type="predicted"/>
<evidence type="ECO:0000313" key="2">
    <source>
        <dbReference type="Proteomes" id="UP000886998"/>
    </source>
</evidence>
<gene>
    <name evidence="1" type="ORF">TNIN_22941</name>
</gene>
<sequence length="90" mass="10337">MTGSNVLNLVRIDLLRYLKLHQPRQNSIFAADGCDCQRAVGPPWNSNQAIHSHRFFRQLLQKRKISGKVLTFITTVMKTSRVPFTELKQA</sequence>
<accession>A0A8X6X8R1</accession>
<comment type="caution">
    <text evidence="1">The sequence shown here is derived from an EMBL/GenBank/DDBJ whole genome shotgun (WGS) entry which is preliminary data.</text>
</comment>
<dbReference type="EMBL" id="BMAV01006855">
    <property type="protein sequence ID" value="GFY49162.1"/>
    <property type="molecule type" value="Genomic_DNA"/>
</dbReference>